<dbReference type="CTD" id="20330401"/>
<feature type="non-terminal residue" evidence="2">
    <location>
        <position position="178"/>
    </location>
</feature>
<name>A0A074YU00_OPIVI</name>
<evidence type="ECO:0000313" key="3">
    <source>
        <dbReference type="Proteomes" id="UP000054324"/>
    </source>
</evidence>
<proteinExistence type="predicted"/>
<organism evidence="2 3">
    <name type="scientific">Opisthorchis viverrini</name>
    <name type="common">Southeast Asian liver fluke</name>
    <dbReference type="NCBI Taxonomy" id="6198"/>
    <lineage>
        <taxon>Eukaryota</taxon>
        <taxon>Metazoa</taxon>
        <taxon>Spiralia</taxon>
        <taxon>Lophotrochozoa</taxon>
        <taxon>Platyhelminthes</taxon>
        <taxon>Trematoda</taxon>
        <taxon>Digenea</taxon>
        <taxon>Opisthorchiida</taxon>
        <taxon>Opisthorchiata</taxon>
        <taxon>Opisthorchiidae</taxon>
        <taxon>Opisthorchis</taxon>
    </lineage>
</organism>
<evidence type="ECO:0000313" key="2">
    <source>
        <dbReference type="EMBL" id="KER18183.1"/>
    </source>
</evidence>
<reference evidence="2 3" key="1">
    <citation type="submission" date="2013-11" db="EMBL/GenBank/DDBJ databases">
        <title>Opisthorchis viverrini - life in the bile duct.</title>
        <authorList>
            <person name="Young N.D."/>
            <person name="Nagarajan N."/>
            <person name="Lin S.J."/>
            <person name="Korhonen P.K."/>
            <person name="Jex A.R."/>
            <person name="Hall R.S."/>
            <person name="Safavi-Hemami H."/>
            <person name="Kaewkong W."/>
            <person name="Bertrand D."/>
            <person name="Gao S."/>
            <person name="Seet Q."/>
            <person name="Wongkham S."/>
            <person name="Teh B.T."/>
            <person name="Wongkham C."/>
            <person name="Intapan P.M."/>
            <person name="Maleewong W."/>
            <person name="Yang X."/>
            <person name="Hu M."/>
            <person name="Wang Z."/>
            <person name="Hofmann A."/>
            <person name="Sternberg P.W."/>
            <person name="Tan P."/>
            <person name="Wang J."/>
            <person name="Gasser R.B."/>
        </authorList>
    </citation>
    <scope>NUCLEOTIDE SEQUENCE [LARGE SCALE GENOMIC DNA]</scope>
</reference>
<sequence length="178" mass="20741">MDGQPQGNPVFYGTQPSPALSFNHWVEHTNAQPPSPDLFSDTAVDEDFWTSHQPNPQEADTIPVPQTPPIQYRPPMLDLSNVWHSKRRQLFSPEPSIQDNNKLWTFVYRGQPPRFERGTRVNHWNTQMPNHQVPICSRIQRWTKISGPLTNLTPKKRTQYQSRKPHQSNTDHLCWISQ</sequence>
<evidence type="ECO:0000256" key="1">
    <source>
        <dbReference type="SAM" id="MobiDB-lite"/>
    </source>
</evidence>
<dbReference type="KEGG" id="ovi:T265_16236"/>
<gene>
    <name evidence="2" type="ORF">T265_16236</name>
</gene>
<dbReference type="AlphaFoldDB" id="A0A074YU00"/>
<dbReference type="GeneID" id="20330401"/>
<feature type="region of interest" description="Disordered" evidence="1">
    <location>
        <begin position="23"/>
        <end position="42"/>
    </location>
</feature>
<dbReference type="Proteomes" id="UP000054324">
    <property type="component" value="Unassembled WGS sequence"/>
</dbReference>
<dbReference type="EMBL" id="KL607078">
    <property type="protein sequence ID" value="KER18183.1"/>
    <property type="molecule type" value="Genomic_DNA"/>
</dbReference>
<dbReference type="RefSeq" id="XP_009178070.1">
    <property type="nucleotide sequence ID" value="XM_009179806.1"/>
</dbReference>
<keyword evidence="3" id="KW-1185">Reference proteome</keyword>
<protein>
    <submittedName>
        <fullName evidence="2">Uncharacterized protein</fullName>
    </submittedName>
</protein>
<accession>A0A074YU00</accession>